<evidence type="ECO:0000256" key="2">
    <source>
        <dbReference type="ARBA" id="ARBA00007866"/>
    </source>
</evidence>
<keyword evidence="6 16" id="KW-0812">Transmembrane</keyword>
<dbReference type="Gene3D" id="2.60.40.420">
    <property type="entry name" value="Cupredoxins - blue copper proteins"/>
    <property type="match status" value="1"/>
</dbReference>
<dbReference type="GO" id="GO:0020037">
    <property type="term" value="F:heme binding"/>
    <property type="evidence" value="ECO:0007669"/>
    <property type="project" value="InterPro"/>
</dbReference>
<gene>
    <name evidence="22" type="primary">coxB</name>
    <name evidence="22" type="ORF">KI809_19875</name>
</gene>
<dbReference type="GO" id="GO:0042773">
    <property type="term" value="P:ATP synthesis coupled electron transport"/>
    <property type="evidence" value="ECO:0007669"/>
    <property type="project" value="TreeGrafter"/>
</dbReference>
<evidence type="ECO:0000256" key="1">
    <source>
        <dbReference type="ARBA" id="ARBA00004141"/>
    </source>
</evidence>
<keyword evidence="4 15" id="KW-0349">Heme</keyword>
<evidence type="ECO:0000256" key="12">
    <source>
        <dbReference type="ARBA" id="ARBA00023008"/>
    </source>
</evidence>
<dbReference type="GO" id="GO:0005886">
    <property type="term" value="C:plasma membrane"/>
    <property type="evidence" value="ECO:0007669"/>
    <property type="project" value="UniProtKB-SubCell"/>
</dbReference>
<dbReference type="Gene3D" id="1.10.287.90">
    <property type="match status" value="1"/>
</dbReference>
<evidence type="ECO:0000259" key="19">
    <source>
        <dbReference type="PROSITE" id="PS50857"/>
    </source>
</evidence>
<evidence type="ECO:0000313" key="23">
    <source>
        <dbReference type="Proteomes" id="UP000811899"/>
    </source>
</evidence>
<dbReference type="InterPro" id="IPR009056">
    <property type="entry name" value="Cyt_c-like_dom"/>
</dbReference>
<proteinExistence type="inferred from homology"/>
<evidence type="ECO:0000256" key="17">
    <source>
        <dbReference type="RuleBase" id="RU004024"/>
    </source>
</evidence>
<evidence type="ECO:0000256" key="4">
    <source>
        <dbReference type="ARBA" id="ARBA00022617"/>
    </source>
</evidence>
<dbReference type="PROSITE" id="PS00078">
    <property type="entry name" value="COX2"/>
    <property type="match status" value="1"/>
</dbReference>
<keyword evidence="8" id="KW-1278">Translocase</keyword>
<dbReference type="InterPro" id="IPR036909">
    <property type="entry name" value="Cyt_c-like_dom_sf"/>
</dbReference>
<accession>A0AAW4L5S0</accession>
<protein>
    <recommendedName>
        <fullName evidence="17">Cytochrome c oxidase subunit 2</fullName>
        <ecNumber evidence="17">7.1.1.9</ecNumber>
    </recommendedName>
</protein>
<dbReference type="SUPFAM" id="SSF81464">
    <property type="entry name" value="Cytochrome c oxidase subunit II-like, transmembrane region"/>
    <property type="match status" value="1"/>
</dbReference>
<dbReference type="Pfam" id="PF02790">
    <property type="entry name" value="COX2_TM"/>
    <property type="match status" value="1"/>
</dbReference>
<keyword evidence="11 15" id="KW-0408">Iron</keyword>
<dbReference type="Proteomes" id="UP000811899">
    <property type="component" value="Unassembled WGS sequence"/>
</dbReference>
<dbReference type="GO" id="GO:0004129">
    <property type="term" value="F:cytochrome-c oxidase activity"/>
    <property type="evidence" value="ECO:0007669"/>
    <property type="project" value="UniProtKB-EC"/>
</dbReference>
<dbReference type="AlphaFoldDB" id="A0AAW4L5S0"/>
<dbReference type="PANTHER" id="PTHR22888">
    <property type="entry name" value="CYTOCHROME C OXIDASE, SUBUNIT II"/>
    <property type="match status" value="1"/>
</dbReference>
<keyword evidence="13 18" id="KW-0472">Membrane</keyword>
<comment type="catalytic activity">
    <reaction evidence="17">
        <text>4 Fe(II)-[cytochrome c] + O2 + 8 H(+)(in) = 4 Fe(III)-[cytochrome c] + 2 H2O + 4 H(+)(out)</text>
        <dbReference type="Rhea" id="RHEA:11436"/>
        <dbReference type="Rhea" id="RHEA-COMP:10350"/>
        <dbReference type="Rhea" id="RHEA-COMP:14399"/>
        <dbReference type="ChEBI" id="CHEBI:15377"/>
        <dbReference type="ChEBI" id="CHEBI:15378"/>
        <dbReference type="ChEBI" id="CHEBI:15379"/>
        <dbReference type="ChEBI" id="CHEBI:29033"/>
        <dbReference type="ChEBI" id="CHEBI:29034"/>
        <dbReference type="EC" id="7.1.1.9"/>
    </reaction>
</comment>
<dbReference type="CDD" id="cd13915">
    <property type="entry name" value="CuRO_HCO_II_like_2"/>
    <property type="match status" value="1"/>
</dbReference>
<comment type="function">
    <text evidence="14 17">Subunits I and II form the functional core of the enzyme complex. Electrons originating in cytochrome c are transferred via heme a and Cu(A) to the binuclear center formed by heme a3 and Cu(B).</text>
</comment>
<dbReference type="InterPro" id="IPR008972">
    <property type="entry name" value="Cupredoxin"/>
</dbReference>
<dbReference type="Pfam" id="PF00116">
    <property type="entry name" value="COX2"/>
    <property type="match status" value="1"/>
</dbReference>
<evidence type="ECO:0000313" key="22">
    <source>
        <dbReference type="EMBL" id="MBT0666574.1"/>
    </source>
</evidence>
<sequence>MDPYLLTTNQAVDPVFKFIYVVCILLFAGISAVMFWFVFRYHRSRAPQPTSLQASNLWLEVLWTAVPTLLVMAMFYYGWAGYLALRNVPKGALTVTATARMWSWSFSYANGKSSKKLYVPAGRPVLVNLVSMDVIHGFYLPAFRVKRDIVPGMKNHVWFVASQKGSYDLFCSVYCGTEHYKMTTTVEAVAEDRFNQWLESPEPEASKTPGIKLLEKYGCLGCHSLDGTEVVGPTFKGLWGKRQAVITNGKERSIIVDEEYLKRSIEKPEADIVKGYQPIMPKNPDLKEDELEAIVELIKSIGED</sequence>
<evidence type="ECO:0000259" key="21">
    <source>
        <dbReference type="PROSITE" id="PS51007"/>
    </source>
</evidence>
<dbReference type="SUPFAM" id="SSF49503">
    <property type="entry name" value="Cupredoxins"/>
    <property type="match status" value="1"/>
</dbReference>
<dbReference type="InterPro" id="IPR036257">
    <property type="entry name" value="Cyt_c_oxidase_su2_TM_sf"/>
</dbReference>
<feature type="transmembrane region" description="Helical" evidence="18">
    <location>
        <begin position="18"/>
        <end position="39"/>
    </location>
</feature>
<comment type="caution">
    <text evidence="22">The sequence shown here is derived from an EMBL/GenBank/DDBJ whole genome shotgun (WGS) entry which is preliminary data.</text>
</comment>
<dbReference type="InterPro" id="IPR014222">
    <property type="entry name" value="Cyt_c_oxidase_su2"/>
</dbReference>
<evidence type="ECO:0000259" key="20">
    <source>
        <dbReference type="PROSITE" id="PS50999"/>
    </source>
</evidence>
<evidence type="ECO:0000256" key="5">
    <source>
        <dbReference type="ARBA" id="ARBA00022660"/>
    </source>
</evidence>
<evidence type="ECO:0000256" key="14">
    <source>
        <dbReference type="ARBA" id="ARBA00024688"/>
    </source>
</evidence>
<dbReference type="EC" id="7.1.1.9" evidence="17"/>
<dbReference type="EMBL" id="JAHCVJ010000014">
    <property type="protein sequence ID" value="MBT0666574.1"/>
    <property type="molecule type" value="Genomic_DNA"/>
</dbReference>
<evidence type="ECO:0000256" key="8">
    <source>
        <dbReference type="ARBA" id="ARBA00022967"/>
    </source>
</evidence>
<dbReference type="NCBIfam" id="TIGR02866">
    <property type="entry name" value="CoxB"/>
    <property type="match status" value="1"/>
</dbReference>
<keyword evidence="23" id="KW-1185">Reference proteome</keyword>
<dbReference type="RefSeq" id="WP_214173345.1">
    <property type="nucleotide sequence ID" value="NZ_JAHCVJ010000014.1"/>
</dbReference>
<evidence type="ECO:0000256" key="15">
    <source>
        <dbReference type="PROSITE-ProRule" id="PRU00433"/>
    </source>
</evidence>
<comment type="subcellular location">
    <subcellularLocation>
        <location evidence="16">Cell membrane</location>
        <topology evidence="16">Multi-pass membrane protein</topology>
    </subcellularLocation>
    <subcellularLocation>
        <location evidence="1">Membrane</location>
        <topology evidence="1">Multi-pass membrane protein</topology>
    </subcellularLocation>
</comment>
<dbReference type="InterPro" id="IPR011759">
    <property type="entry name" value="Cyt_c_oxidase_su2_TM_dom"/>
</dbReference>
<dbReference type="InterPro" id="IPR001505">
    <property type="entry name" value="Copper_CuA"/>
</dbReference>
<dbReference type="GO" id="GO:0005507">
    <property type="term" value="F:copper ion binding"/>
    <property type="evidence" value="ECO:0007669"/>
    <property type="project" value="InterPro"/>
</dbReference>
<dbReference type="InterPro" id="IPR045187">
    <property type="entry name" value="CcO_II"/>
</dbReference>
<evidence type="ECO:0000256" key="16">
    <source>
        <dbReference type="RuleBase" id="RU000456"/>
    </source>
</evidence>
<keyword evidence="9 16" id="KW-0249">Electron transport</keyword>
<dbReference type="PANTHER" id="PTHR22888:SF9">
    <property type="entry name" value="CYTOCHROME C OXIDASE SUBUNIT 2"/>
    <property type="match status" value="1"/>
</dbReference>
<dbReference type="Pfam" id="PF00034">
    <property type="entry name" value="Cytochrom_C"/>
    <property type="match status" value="1"/>
</dbReference>
<organism evidence="22 23">
    <name type="scientific">Geoanaerobacter pelophilus</name>
    <dbReference type="NCBI Taxonomy" id="60036"/>
    <lineage>
        <taxon>Bacteria</taxon>
        <taxon>Pseudomonadati</taxon>
        <taxon>Thermodesulfobacteriota</taxon>
        <taxon>Desulfuromonadia</taxon>
        <taxon>Geobacterales</taxon>
        <taxon>Geobacteraceae</taxon>
        <taxon>Geoanaerobacter</taxon>
    </lineage>
</organism>
<comment type="similarity">
    <text evidence="2 16">Belongs to the cytochrome c oxidase subunit 2 family.</text>
</comment>
<dbReference type="PROSITE" id="PS50857">
    <property type="entry name" value="COX2_CUA"/>
    <property type="match status" value="1"/>
</dbReference>
<dbReference type="InterPro" id="IPR002429">
    <property type="entry name" value="CcO_II-like_C"/>
</dbReference>
<keyword evidence="7 15" id="KW-0479">Metal-binding</keyword>
<keyword evidence="5 16" id="KW-0679">Respiratory chain</keyword>
<feature type="domain" description="Cytochrome oxidase subunit II transmembrane region profile" evidence="20">
    <location>
        <begin position="1"/>
        <end position="89"/>
    </location>
</feature>
<evidence type="ECO:0000256" key="10">
    <source>
        <dbReference type="ARBA" id="ARBA00022989"/>
    </source>
</evidence>
<dbReference type="GO" id="GO:0016491">
    <property type="term" value="F:oxidoreductase activity"/>
    <property type="evidence" value="ECO:0007669"/>
    <property type="project" value="InterPro"/>
</dbReference>
<keyword evidence="10 18" id="KW-1133">Transmembrane helix</keyword>
<evidence type="ECO:0000256" key="11">
    <source>
        <dbReference type="ARBA" id="ARBA00023004"/>
    </source>
</evidence>
<name>A0AAW4L5S0_9BACT</name>
<evidence type="ECO:0000256" key="3">
    <source>
        <dbReference type="ARBA" id="ARBA00022448"/>
    </source>
</evidence>
<keyword evidence="3 16" id="KW-0813">Transport</keyword>
<keyword evidence="12 17" id="KW-0186">Copper</keyword>
<evidence type="ECO:0000256" key="7">
    <source>
        <dbReference type="ARBA" id="ARBA00022723"/>
    </source>
</evidence>
<feature type="transmembrane region" description="Helical" evidence="18">
    <location>
        <begin position="60"/>
        <end position="79"/>
    </location>
</feature>
<evidence type="ECO:0000256" key="9">
    <source>
        <dbReference type="ARBA" id="ARBA00022982"/>
    </source>
</evidence>
<comment type="cofactor">
    <cofactor evidence="17">
        <name>Cu cation</name>
        <dbReference type="ChEBI" id="CHEBI:23378"/>
    </cofactor>
    <text evidence="17">Binds a copper A center.</text>
</comment>
<feature type="domain" description="Cytochrome c" evidence="21">
    <location>
        <begin position="205"/>
        <end position="302"/>
    </location>
</feature>
<evidence type="ECO:0000256" key="6">
    <source>
        <dbReference type="ARBA" id="ARBA00022692"/>
    </source>
</evidence>
<dbReference type="Gene3D" id="1.10.760.10">
    <property type="entry name" value="Cytochrome c-like domain"/>
    <property type="match status" value="1"/>
</dbReference>
<feature type="domain" description="Cytochrome oxidase subunit II copper A binding" evidence="19">
    <location>
        <begin position="90"/>
        <end position="200"/>
    </location>
</feature>
<evidence type="ECO:0000256" key="13">
    <source>
        <dbReference type="ARBA" id="ARBA00023136"/>
    </source>
</evidence>
<dbReference type="PROSITE" id="PS51007">
    <property type="entry name" value="CYTC"/>
    <property type="match status" value="1"/>
</dbReference>
<dbReference type="PROSITE" id="PS50999">
    <property type="entry name" value="COX2_TM"/>
    <property type="match status" value="1"/>
</dbReference>
<evidence type="ECO:0000256" key="18">
    <source>
        <dbReference type="SAM" id="Phobius"/>
    </source>
</evidence>
<dbReference type="SUPFAM" id="SSF46626">
    <property type="entry name" value="Cytochrome c"/>
    <property type="match status" value="1"/>
</dbReference>
<reference evidence="22 23" key="1">
    <citation type="submission" date="2021-05" db="EMBL/GenBank/DDBJ databases">
        <title>The draft genome of Geobacter pelophilus DSM 12255.</title>
        <authorList>
            <person name="Xu Z."/>
            <person name="Masuda Y."/>
            <person name="Itoh H."/>
            <person name="Senoo K."/>
        </authorList>
    </citation>
    <scope>NUCLEOTIDE SEQUENCE [LARGE SCALE GENOMIC DNA]</scope>
    <source>
        <strain evidence="22 23">DSM 12255</strain>
    </source>
</reference>